<feature type="region of interest" description="Disordered" evidence="8">
    <location>
        <begin position="1529"/>
        <end position="1559"/>
    </location>
</feature>
<dbReference type="GO" id="GO:0001228">
    <property type="term" value="F:DNA-binding transcription activator activity, RNA polymerase II-specific"/>
    <property type="evidence" value="ECO:0007669"/>
    <property type="project" value="TreeGrafter"/>
</dbReference>
<dbReference type="Proteomes" id="UP000597762">
    <property type="component" value="Unassembled WGS sequence"/>
</dbReference>
<evidence type="ECO:0000256" key="1">
    <source>
        <dbReference type="ARBA" id="ARBA00004123"/>
    </source>
</evidence>
<feature type="domain" description="C2H2-type" evidence="9">
    <location>
        <begin position="1858"/>
        <end position="1880"/>
    </location>
</feature>
<feature type="domain" description="C2H2-type" evidence="9">
    <location>
        <begin position="1763"/>
        <end position="1790"/>
    </location>
</feature>
<feature type="domain" description="C2H2-type" evidence="9">
    <location>
        <begin position="74"/>
        <end position="101"/>
    </location>
</feature>
<feature type="region of interest" description="Disordered" evidence="8">
    <location>
        <begin position="333"/>
        <end position="401"/>
    </location>
</feature>
<feature type="compositionally biased region" description="Basic and acidic residues" evidence="8">
    <location>
        <begin position="349"/>
        <end position="371"/>
    </location>
</feature>
<feature type="domain" description="C2H2-type" evidence="9">
    <location>
        <begin position="138"/>
        <end position="166"/>
    </location>
</feature>
<feature type="region of interest" description="Disordered" evidence="8">
    <location>
        <begin position="1911"/>
        <end position="1949"/>
    </location>
</feature>
<feature type="compositionally biased region" description="Basic and acidic residues" evidence="8">
    <location>
        <begin position="649"/>
        <end position="667"/>
    </location>
</feature>
<evidence type="ECO:0000313" key="10">
    <source>
        <dbReference type="EMBL" id="CAE1176287.1"/>
    </source>
</evidence>
<feature type="domain" description="C2H2-type" evidence="9">
    <location>
        <begin position="1011"/>
        <end position="1038"/>
    </location>
</feature>
<comment type="caution">
    <text evidence="10">The sequence shown here is derived from an EMBL/GenBank/DDBJ whole genome shotgun (WGS) entry which is preliminary data.</text>
</comment>
<name>A0A812BC94_ACAPH</name>
<dbReference type="GO" id="GO:0008270">
    <property type="term" value="F:zinc ion binding"/>
    <property type="evidence" value="ECO:0007669"/>
    <property type="project" value="UniProtKB-KW"/>
</dbReference>
<feature type="domain" description="C2H2-type" evidence="9">
    <location>
        <begin position="687"/>
        <end position="714"/>
    </location>
</feature>
<feature type="domain" description="C2H2-type" evidence="9">
    <location>
        <begin position="586"/>
        <end position="613"/>
    </location>
</feature>
<dbReference type="PANTHER" id="PTHR24376">
    <property type="entry name" value="ZINC FINGER PROTEIN"/>
    <property type="match status" value="1"/>
</dbReference>
<accession>A0A812BC94</accession>
<keyword evidence="2" id="KW-0479">Metal-binding</keyword>
<organism evidence="10 11">
    <name type="scientific">Acanthosepion pharaonis</name>
    <name type="common">Pharaoh cuttlefish</name>
    <name type="synonym">Sepia pharaonis</name>
    <dbReference type="NCBI Taxonomy" id="158019"/>
    <lineage>
        <taxon>Eukaryota</taxon>
        <taxon>Metazoa</taxon>
        <taxon>Spiralia</taxon>
        <taxon>Lophotrochozoa</taxon>
        <taxon>Mollusca</taxon>
        <taxon>Cephalopoda</taxon>
        <taxon>Coleoidea</taxon>
        <taxon>Decapodiformes</taxon>
        <taxon>Sepiida</taxon>
        <taxon>Sepiina</taxon>
        <taxon>Sepiidae</taxon>
        <taxon>Acanthosepion</taxon>
    </lineage>
</organism>
<feature type="compositionally biased region" description="Acidic residues" evidence="8">
    <location>
        <begin position="385"/>
        <end position="396"/>
    </location>
</feature>
<evidence type="ECO:0000256" key="5">
    <source>
        <dbReference type="ARBA" id="ARBA00022833"/>
    </source>
</evidence>
<dbReference type="Pfam" id="PF00096">
    <property type="entry name" value="zf-C2H2"/>
    <property type="match status" value="1"/>
</dbReference>
<feature type="domain" description="C2H2-type" evidence="9">
    <location>
        <begin position="1158"/>
        <end position="1185"/>
    </location>
</feature>
<evidence type="ECO:0000256" key="7">
    <source>
        <dbReference type="PROSITE-ProRule" id="PRU00042"/>
    </source>
</evidence>
<dbReference type="PANTHER" id="PTHR24376:SF235">
    <property type="entry name" value="C2H2-TYPE DOMAIN-CONTAINING PROTEIN"/>
    <property type="match status" value="1"/>
</dbReference>
<feature type="compositionally biased region" description="Basic and acidic residues" evidence="8">
    <location>
        <begin position="1624"/>
        <end position="1656"/>
    </location>
</feature>
<keyword evidence="11" id="KW-1185">Reference proteome</keyword>
<feature type="compositionally biased region" description="Polar residues" evidence="8">
    <location>
        <begin position="1529"/>
        <end position="1541"/>
    </location>
</feature>
<keyword evidence="5" id="KW-0862">Zinc</keyword>
<evidence type="ECO:0000313" key="11">
    <source>
        <dbReference type="Proteomes" id="UP000597762"/>
    </source>
</evidence>
<feature type="compositionally biased region" description="Basic and acidic residues" evidence="8">
    <location>
        <begin position="1934"/>
        <end position="1949"/>
    </location>
</feature>
<feature type="domain" description="C2H2-type" evidence="9">
    <location>
        <begin position="1361"/>
        <end position="1389"/>
    </location>
</feature>
<feature type="compositionally biased region" description="Low complexity" evidence="8">
    <location>
        <begin position="231"/>
        <end position="243"/>
    </location>
</feature>
<feature type="compositionally biased region" description="Polar residues" evidence="8">
    <location>
        <begin position="191"/>
        <end position="207"/>
    </location>
</feature>
<feature type="region of interest" description="Disordered" evidence="8">
    <location>
        <begin position="646"/>
        <end position="674"/>
    </location>
</feature>
<feature type="domain" description="C2H2-type" evidence="9">
    <location>
        <begin position="1333"/>
        <end position="1360"/>
    </location>
</feature>
<feature type="domain" description="C2H2-type" evidence="9">
    <location>
        <begin position="1252"/>
        <end position="1279"/>
    </location>
</feature>
<feature type="compositionally biased region" description="Polar residues" evidence="8">
    <location>
        <begin position="1550"/>
        <end position="1559"/>
    </location>
</feature>
<dbReference type="EMBL" id="CAHIKZ030000479">
    <property type="protein sequence ID" value="CAE1176287.1"/>
    <property type="molecule type" value="Genomic_DNA"/>
</dbReference>
<dbReference type="SUPFAM" id="SSF57667">
    <property type="entry name" value="beta-beta-alpha zinc fingers"/>
    <property type="match status" value="14"/>
</dbReference>
<comment type="subcellular location">
    <subcellularLocation>
        <location evidence="1">Nucleus</location>
    </subcellularLocation>
</comment>
<dbReference type="PROSITE" id="PS00028">
    <property type="entry name" value="ZINC_FINGER_C2H2_1"/>
    <property type="match status" value="19"/>
</dbReference>
<evidence type="ECO:0000256" key="6">
    <source>
        <dbReference type="ARBA" id="ARBA00023242"/>
    </source>
</evidence>
<keyword evidence="4 7" id="KW-0863">Zinc-finger</keyword>
<evidence type="ECO:0000256" key="3">
    <source>
        <dbReference type="ARBA" id="ARBA00022737"/>
    </source>
</evidence>
<dbReference type="GO" id="GO:0000978">
    <property type="term" value="F:RNA polymerase II cis-regulatory region sequence-specific DNA binding"/>
    <property type="evidence" value="ECO:0007669"/>
    <property type="project" value="TreeGrafter"/>
</dbReference>
<evidence type="ECO:0000256" key="2">
    <source>
        <dbReference type="ARBA" id="ARBA00022723"/>
    </source>
</evidence>
<feature type="domain" description="C2H2-type" evidence="9">
    <location>
        <begin position="1691"/>
        <end position="1718"/>
    </location>
</feature>
<evidence type="ECO:0000256" key="8">
    <source>
        <dbReference type="SAM" id="MobiDB-lite"/>
    </source>
</evidence>
<keyword evidence="3" id="KW-0677">Repeat</keyword>
<evidence type="ECO:0000256" key="4">
    <source>
        <dbReference type="ARBA" id="ARBA00022771"/>
    </source>
</evidence>
<feature type="region of interest" description="Disordered" evidence="8">
    <location>
        <begin position="1624"/>
        <end position="1675"/>
    </location>
</feature>
<keyword evidence="6" id="KW-0539">Nucleus</keyword>
<feature type="region of interest" description="Disordered" evidence="8">
    <location>
        <begin position="182"/>
        <end position="276"/>
    </location>
</feature>
<dbReference type="Gene3D" id="3.30.160.60">
    <property type="entry name" value="Classic Zinc Finger"/>
    <property type="match status" value="15"/>
</dbReference>
<gene>
    <name evidence="10" type="ORF">SPHA_14100</name>
</gene>
<dbReference type="GO" id="GO:0005634">
    <property type="term" value="C:nucleus"/>
    <property type="evidence" value="ECO:0007669"/>
    <property type="project" value="UniProtKB-SubCell"/>
</dbReference>
<feature type="domain" description="C2H2-type" evidence="9">
    <location>
        <begin position="490"/>
        <end position="517"/>
    </location>
</feature>
<dbReference type="InterPro" id="IPR036236">
    <property type="entry name" value="Znf_C2H2_sf"/>
</dbReference>
<feature type="region of interest" description="Disordered" evidence="8">
    <location>
        <begin position="834"/>
        <end position="862"/>
    </location>
</feature>
<protein>
    <recommendedName>
        <fullName evidence="9">C2H2-type domain-containing protein</fullName>
    </recommendedName>
</protein>
<sequence>MKREHFLEVHYQCQACLKTFPDQRLLQHHKCQVLTAADDKQSKVQHTCTLCRVVFSSLYDINLHRWSSHGAKAYRCLQCSRLLGSVANLADHVHDHSRRPRVASNHRPFSPRHRRQKLLFNKQKKKATKKNFESAKTFQCDFCNHNFPNLSLTMEHRRGLHKEAKLTCNCCQQTFPDSTHLGQHLARASEDQVSLDTEMTDTAASGSNKEEADMGKESPTVEFPSSDTDVAPASSPATESSATLDMCDYTTTDQDPRTPCKKTQKVESPKEVLEAPSPVKPQIDTLPLLSKSPNCHVQNQCSVCKSMFTPKSTEPEQGMCPKCVAISNTNTLQENKNELPPPTPVVESLPEKPKQEVTKKEPDSHSAKEDLLNVPAAEGPWDPRSDEEEDISEDASAESKDPKKNYVCDFCEQSFGSVTWVMRHRKKHEEAQLKCNNCQIKFLQSSDLGHHLAECRQETSSPFCSTTSLSNNACTSTVPLPVEKTNGKSFVCDFCSQSFASVSWVMRHRKQHVDDLGNYWCRVCFETFDKSADFGRHLADCVGVRKTPVQSSRVVADRKDTIVKATVDKGKEAEQENGNSVLKRRFRCDFCSQRFASIRWVIRHRQQHTDDCTCQICFLTFDRTVELGRHLAAGCALVDDESETGAVKSDSDSKASKPDGPEKESSHDGMQPEACRSFESKDESVVFPCDFCLQSFASGRWVIRHRKQHEGGENLTCQRCQAKFNRSVELSKHLSVCPKTQDISVAMSQSSVTTAEGAEEDGNGRSFQCDICGQNYASARWVMRHRRSHNSSEFPYVCRNCKCSFNRSVEISQHLRLCHNSPTLLNTADQITRTGLGTSTENPNTHNDTNPISDQSVQDNNSENSFLNKVDLNASDTQPVKLNNDHSLPACVKVENFAAVSTPINLSLRPDSADKTKKSPKESLKELSALDCSKKLDSLGKTSSPVDLVQRKKISSMIKKENENKLAEPTSDKTQYLNRTNMENKSLPPKIPEGQFQVWQEPNVRPTGTKFSCDYCPSKFPDVITLLSHRRKHSLSTSCHRCGKKYEKCIEVCQHLERCCYANSQASSSTSPMVPKQYYCDFCFKTYGGSNWIMRHRRKHTDEKDYTCRVCKFSTKGAGFMARHLASCRWIKANLINSGFQPKKNISSPFVFPSSSAVSCDFCSASFLSVQELIQHRKYHTPEELTKCQHCDTTLISPKQMANHLACCSANPNNQKFLTTNPNRNGIIKPRDFKMKYQFKEQRARVDSEKVFTCDFCGQGFASCSMVMQHRRFHTKELAHVCRNCGNLFAISEMGMHLSICKKRSNSNQVLPSTDSRPLSDGEAGVLDLKKKYTCDFCSKTFDTSNWILQHRLIHTSNVPYKCYRCGQIFDLARSMADHLTTCHLSSAGQVSKLHVPISDKMTYLCDRCGGHFPRTEVKRATEAVTYRCHYCLKQNPVNSIMDQKMDGTCAHCVAGFDSPASLQDHLKNCTANKNRNEFYGNQKTMSSRLDEPGRRLSSAPPAHSKIVEPCYLEPQDLSISSFRTFTPSSANRFSATSPRKSFTPEDHQQNSLGGSSLIETPKMYQEKIYITQGSFERTSRHEQMTCTVPLTDFDNHNSVWDGNRRQFENQSVSGMPTDLRVEANGLKEPEKQKLSPKEKDIKEQKTEINGKEYNKTEMIPSDHPSSNNSSKNAKEKFTQSLNLISKNSKFPCDFCEAAFATDSSLLSHRLTHVDESSLWCRLCHRAFTNSSDFVCHLTCCKIQHKNTNSLWQSPSPNKKEPYRCDFCDKSFAHRHAVMRHRQEHEQEEGIFRCRRCDCVFYTSSVFVGHLSICMSRISSMPPNRSRATYWSSYGKNGYIGSWRRLVSTNREKTQKLYYCDFCRRRFGGSNWIMRHRRTHIDGCNYTCQLCGLVFKQAGLMADHLSQCYSQSPGRETPNRVKSSESESAASSPKTEEFTDRDSQKETDGKKQLVLSPYQCKHCSFLFDTKEDLESHVSSCNKCQDSKPLSIMNEQQQNPEAKISFEMPVLPPPTPDPMSPSSNQTEFPCDFCGKCFLGASWILRHRQTHVADPSDLKCQHCGQVFDNPPSFVSHLISCLKPADCLAIQKAFLSKSSSSVHKQEVESGSGSSEIEDSTPVSFTFECCSQTFSQVADLTAHIKTHSRRPST</sequence>
<feature type="domain" description="C2H2-type" evidence="9">
    <location>
        <begin position="406"/>
        <end position="433"/>
    </location>
</feature>
<dbReference type="OrthoDB" id="3561125at2759"/>
<evidence type="ECO:0000259" key="9">
    <source>
        <dbReference type="PROSITE" id="PS50157"/>
    </source>
</evidence>
<dbReference type="SMART" id="SM00355">
    <property type="entry name" value="ZnF_C2H2"/>
    <property type="match status" value="31"/>
</dbReference>
<feature type="compositionally biased region" description="Basic and acidic residues" evidence="8">
    <location>
        <begin position="254"/>
        <end position="273"/>
    </location>
</feature>
<dbReference type="InterPro" id="IPR013087">
    <property type="entry name" value="Znf_C2H2_type"/>
</dbReference>
<feature type="domain" description="C2H2-type" evidence="9">
    <location>
        <begin position="2027"/>
        <end position="2054"/>
    </location>
</feature>
<feature type="domain" description="C2H2-type" evidence="9">
    <location>
        <begin position="1078"/>
        <end position="1105"/>
    </location>
</feature>
<reference evidence="10" key="1">
    <citation type="submission" date="2021-01" db="EMBL/GenBank/DDBJ databases">
        <authorList>
            <person name="Li R."/>
            <person name="Bekaert M."/>
        </authorList>
    </citation>
    <scope>NUCLEOTIDE SEQUENCE</scope>
    <source>
        <strain evidence="10">Farmed</strain>
    </source>
</reference>
<feature type="domain" description="C2H2-type" evidence="9">
    <location>
        <begin position="2121"/>
        <end position="2148"/>
    </location>
</feature>
<dbReference type="PROSITE" id="PS50157">
    <property type="entry name" value="ZINC_FINGER_C2H2_2"/>
    <property type="match status" value="19"/>
</dbReference>
<feature type="domain" description="C2H2-type" evidence="9">
    <location>
        <begin position="796"/>
        <end position="824"/>
    </location>
</feature>
<feature type="domain" description="C2H2-type" evidence="9">
    <location>
        <begin position="767"/>
        <end position="794"/>
    </location>
</feature>
<proteinExistence type="predicted"/>